<protein>
    <submittedName>
        <fullName evidence="1">DUF1853 family protein</fullName>
    </submittedName>
</protein>
<keyword evidence="2" id="KW-1185">Reference proteome</keyword>
<name>A0ABW8PUQ5_9GAMM</name>
<dbReference type="InterPro" id="IPR015003">
    <property type="entry name" value="DUF1853"/>
</dbReference>
<gene>
    <name evidence="1" type="ORF">V6U78_02995</name>
</gene>
<evidence type="ECO:0000313" key="2">
    <source>
        <dbReference type="Proteomes" id="UP001621714"/>
    </source>
</evidence>
<dbReference type="EMBL" id="JBANFI010000001">
    <property type="protein sequence ID" value="MFK7160000.1"/>
    <property type="molecule type" value="Genomic_DNA"/>
</dbReference>
<proteinExistence type="predicted"/>
<evidence type="ECO:0000313" key="1">
    <source>
        <dbReference type="EMBL" id="MFK7160000.1"/>
    </source>
</evidence>
<reference evidence="1 2" key="1">
    <citation type="submission" date="2024-02" db="EMBL/GenBank/DDBJ databases">
        <title>Marinospirillum sp. MEB 164 isolated from Lonar lake sediment.</title>
        <authorList>
            <person name="Joshi A."/>
            <person name="Thite S."/>
        </authorList>
    </citation>
    <scope>NUCLEOTIDE SEQUENCE [LARGE SCALE GENOMIC DNA]</scope>
    <source>
        <strain evidence="1 2">MEB164</strain>
    </source>
</reference>
<comment type="caution">
    <text evidence="1">The sequence shown here is derived from an EMBL/GenBank/DDBJ whole genome shotgun (WGS) entry which is preliminary data.</text>
</comment>
<sequence length="297" mass="33756">MHEQTHYPAWKQACLMDDLRWLVSAPPLIQGAQVTQLTLDFLGWDAAGFEAWLQQLTNPPRLANLLLSRRLGQYHEALWQLLLEAAPAVELVADHLAIRELGRTLGELDFLYWHHPTQRLFHLEVAIKFYLGDPDAACEAEMWRGPASQDRLVIKAEQMQQRQLALSCDPRAQSALQAVAGARLERLSHQLVMPGVLFYPWSGQLASPQLAHPQHWRGHWMTRSDFTVWLAGAPPNFAACLLHKPHWLALPQQLVSASRLEQQLAQVSWPVQLAWRSEAGPVKRLFLVEDGWPGQRA</sequence>
<dbReference type="RefSeq" id="WP_405337032.1">
    <property type="nucleotide sequence ID" value="NZ_JBANFI010000001.1"/>
</dbReference>
<dbReference type="Pfam" id="PF08907">
    <property type="entry name" value="DUF1853"/>
    <property type="match status" value="1"/>
</dbReference>
<dbReference type="Proteomes" id="UP001621714">
    <property type="component" value="Unassembled WGS sequence"/>
</dbReference>
<accession>A0ABW8PUQ5</accession>
<organism evidence="1 2">
    <name type="scientific">Marinospirillum alkalitolerans</name>
    <dbReference type="NCBI Taxonomy" id="3123374"/>
    <lineage>
        <taxon>Bacteria</taxon>
        <taxon>Pseudomonadati</taxon>
        <taxon>Pseudomonadota</taxon>
        <taxon>Gammaproteobacteria</taxon>
        <taxon>Oceanospirillales</taxon>
        <taxon>Oceanospirillaceae</taxon>
        <taxon>Marinospirillum</taxon>
    </lineage>
</organism>